<organism evidence="4 5">
    <name type="scientific">Streptococcus sanguinis</name>
    <dbReference type="NCBI Taxonomy" id="1305"/>
    <lineage>
        <taxon>Bacteria</taxon>
        <taxon>Bacillati</taxon>
        <taxon>Bacillota</taxon>
        <taxon>Bacilli</taxon>
        <taxon>Lactobacillales</taxon>
        <taxon>Streptococcaceae</taxon>
        <taxon>Streptococcus</taxon>
    </lineage>
</organism>
<feature type="active site" description="Acyl-thioester intermediate" evidence="2">
    <location>
        <position position="209"/>
    </location>
</feature>
<sequence length="295" mass="33262">MKKHLINFLLILFLVSGIGLLLYPTVSELWNSYHQSQAISNYENKVEKLDTSKADEMREAAKFYNQTLEKGVVPNYRLSEEEKNNYNSLLDVTGTGIMAYVEIPTLGTNLPIYHGTDDAILQVAIGHIPGSSLPVGGQGTHSVISGHRGLPSAKLFTDIDKLKNGDRFMIHVLGKTITYQVDQTLTVEPEDISSLAIDPEQDYCTLVTCTPYGINSHRLLVRGHRVPNEKYISKSSKKKTDVIPWICIAIILLVLIFILLLLYVRRKKKRAELRRKTGLRSAVYRKQCKKGRHAK</sequence>
<keyword evidence="1" id="KW-0378">Hydrolase</keyword>
<dbReference type="EMBL" id="CP054570">
    <property type="protein sequence ID" value="QKQ43450.1"/>
    <property type="molecule type" value="Genomic_DNA"/>
</dbReference>
<accession>A0A859EMM3</accession>
<feature type="transmembrane region" description="Helical" evidence="3">
    <location>
        <begin position="242"/>
        <end position="264"/>
    </location>
</feature>
<evidence type="ECO:0000256" key="2">
    <source>
        <dbReference type="PIRSR" id="PIRSR605754-1"/>
    </source>
</evidence>
<dbReference type="Proteomes" id="UP000509459">
    <property type="component" value="Chromosome"/>
</dbReference>
<dbReference type="NCBIfam" id="NF033745">
    <property type="entry name" value="class_C_sortase"/>
    <property type="match status" value="1"/>
</dbReference>
<keyword evidence="3" id="KW-0812">Transmembrane</keyword>
<keyword evidence="3" id="KW-0472">Membrane</keyword>
<dbReference type="InterPro" id="IPR023365">
    <property type="entry name" value="Sortase_dom-sf"/>
</dbReference>
<evidence type="ECO:0000313" key="5">
    <source>
        <dbReference type="Proteomes" id="UP000509459"/>
    </source>
</evidence>
<dbReference type="NCBIfam" id="TIGR01076">
    <property type="entry name" value="sortase_fam"/>
    <property type="match status" value="1"/>
</dbReference>
<protein>
    <submittedName>
        <fullName evidence="4">Class C sortase</fullName>
    </submittedName>
</protein>
<dbReference type="GO" id="GO:0016787">
    <property type="term" value="F:hydrolase activity"/>
    <property type="evidence" value="ECO:0007669"/>
    <property type="project" value="UniProtKB-KW"/>
</dbReference>
<proteinExistence type="predicted"/>
<dbReference type="InterPro" id="IPR042002">
    <property type="entry name" value="Sortase_C"/>
</dbReference>
<gene>
    <name evidence="4" type="ORF">FOC72_02540</name>
</gene>
<dbReference type="RefSeq" id="WP_002894834.1">
    <property type="nucleotide sequence ID" value="NZ_CP054570.1"/>
</dbReference>
<dbReference type="SUPFAM" id="SSF63817">
    <property type="entry name" value="Sortase"/>
    <property type="match status" value="1"/>
</dbReference>
<dbReference type="CDD" id="cd05827">
    <property type="entry name" value="Sortase_C"/>
    <property type="match status" value="1"/>
</dbReference>
<evidence type="ECO:0000256" key="3">
    <source>
        <dbReference type="SAM" id="Phobius"/>
    </source>
</evidence>
<dbReference type="Gene3D" id="2.40.260.10">
    <property type="entry name" value="Sortase"/>
    <property type="match status" value="1"/>
</dbReference>
<reference evidence="4 5" key="1">
    <citation type="submission" date="2020-05" db="EMBL/GenBank/DDBJ databases">
        <title>FDA dAtabase for Regulatory Grade micrObial Sequences (FDA-ARGOS): Supporting development and validation of Infectious Disease Dx tests.</title>
        <authorList>
            <person name="Bojja K."/>
            <person name="Kessler A."/>
            <person name="Tallon L."/>
            <person name="Sadzewicz L."/>
            <person name="Zhao X."/>
            <person name="Vavikolanu K."/>
            <person name="Mehta A."/>
            <person name="Aluvathingal J."/>
            <person name="Nadendla S."/>
            <person name="Myers T."/>
            <person name="Yan Y."/>
            <person name="Sichtig H."/>
        </authorList>
    </citation>
    <scope>NUCLEOTIDE SEQUENCE [LARGE SCALE GENOMIC DNA]</scope>
    <source>
        <strain evidence="4 5">FDAARGOS_770</strain>
    </source>
</reference>
<dbReference type="AlphaFoldDB" id="A0A859EMM3"/>
<dbReference type="InterPro" id="IPR005754">
    <property type="entry name" value="Sortase"/>
</dbReference>
<evidence type="ECO:0000256" key="1">
    <source>
        <dbReference type="ARBA" id="ARBA00022801"/>
    </source>
</evidence>
<name>A0A859EMM3_STRSA</name>
<evidence type="ECO:0000313" key="4">
    <source>
        <dbReference type="EMBL" id="QKQ43450.1"/>
    </source>
</evidence>
<feature type="active site" description="Proton donor/acceptor" evidence="2">
    <location>
        <position position="147"/>
    </location>
</feature>
<keyword evidence="3" id="KW-1133">Transmembrane helix</keyword>
<dbReference type="Pfam" id="PF04203">
    <property type="entry name" value="Sortase"/>
    <property type="match status" value="1"/>
</dbReference>